<sequence length="50" mass="5712">MAKSKKPKRLCMRAGCGYEVPDGKFYCTNRCEARSEGVSLAVLQEMKKRR</sequence>
<protein>
    <submittedName>
        <fullName evidence="1">Uncharacterized protein</fullName>
    </submittedName>
</protein>
<reference evidence="1 2" key="1">
    <citation type="submission" date="2020-08" db="EMBL/GenBank/DDBJ databases">
        <title>Sequencing the genomes of 1000 actinobacteria strains.</title>
        <authorList>
            <person name="Klenk H.-P."/>
        </authorList>
    </citation>
    <scope>NUCLEOTIDE SEQUENCE [LARGE SCALE GENOMIC DNA]</scope>
    <source>
        <strain evidence="1 2">DSM 45886</strain>
    </source>
</reference>
<evidence type="ECO:0000313" key="1">
    <source>
        <dbReference type="EMBL" id="MBB4958964.1"/>
    </source>
</evidence>
<evidence type="ECO:0000313" key="2">
    <source>
        <dbReference type="Proteomes" id="UP000578819"/>
    </source>
</evidence>
<organism evidence="1 2">
    <name type="scientific">Micromonospora polyrhachis</name>
    <dbReference type="NCBI Taxonomy" id="1282883"/>
    <lineage>
        <taxon>Bacteria</taxon>
        <taxon>Bacillati</taxon>
        <taxon>Actinomycetota</taxon>
        <taxon>Actinomycetes</taxon>
        <taxon>Micromonosporales</taxon>
        <taxon>Micromonosporaceae</taxon>
        <taxon>Micromonospora</taxon>
    </lineage>
</organism>
<dbReference type="EMBL" id="JACHJW010000001">
    <property type="protein sequence ID" value="MBB4958964.1"/>
    <property type="molecule type" value="Genomic_DNA"/>
</dbReference>
<dbReference type="AlphaFoldDB" id="A0A7W7SQA1"/>
<name>A0A7W7SQA1_9ACTN</name>
<gene>
    <name evidence="1" type="ORF">FHR38_002697</name>
</gene>
<proteinExistence type="predicted"/>
<dbReference type="Proteomes" id="UP000578819">
    <property type="component" value="Unassembled WGS sequence"/>
</dbReference>
<accession>A0A7W7SQA1</accession>
<comment type="caution">
    <text evidence="1">The sequence shown here is derived from an EMBL/GenBank/DDBJ whole genome shotgun (WGS) entry which is preliminary data.</text>
</comment>
<keyword evidence="2" id="KW-1185">Reference proteome</keyword>